<dbReference type="Pfam" id="PF18759">
    <property type="entry name" value="Plavaka"/>
    <property type="match status" value="1"/>
</dbReference>
<dbReference type="AlphaFoldDB" id="A0A9P7J2K6"/>
<accession>A0A9P7J2K6</accession>
<proteinExistence type="predicted"/>
<comment type="caution">
    <text evidence="2">The sequence shown here is derived from an EMBL/GenBank/DDBJ whole genome shotgun (WGS) entry which is preliminary data.</text>
</comment>
<evidence type="ECO:0000313" key="3">
    <source>
        <dbReference type="Proteomes" id="UP000719766"/>
    </source>
</evidence>
<dbReference type="OrthoDB" id="2418900at2759"/>
<evidence type="ECO:0000313" key="2">
    <source>
        <dbReference type="EMBL" id="KAG1799690.1"/>
    </source>
</evidence>
<dbReference type="GeneID" id="64598672"/>
<dbReference type="Proteomes" id="UP000719766">
    <property type="component" value="Unassembled WGS sequence"/>
</dbReference>
<protein>
    <submittedName>
        <fullName evidence="2">Uncharacterized protein</fullName>
    </submittedName>
</protein>
<dbReference type="InterPro" id="IPR041078">
    <property type="entry name" value="Plavaka"/>
</dbReference>
<feature type="region of interest" description="Disordered" evidence="1">
    <location>
        <begin position="532"/>
        <end position="551"/>
    </location>
</feature>
<organism evidence="2 3">
    <name type="scientific">Suillus plorans</name>
    <dbReference type="NCBI Taxonomy" id="116603"/>
    <lineage>
        <taxon>Eukaryota</taxon>
        <taxon>Fungi</taxon>
        <taxon>Dikarya</taxon>
        <taxon>Basidiomycota</taxon>
        <taxon>Agaricomycotina</taxon>
        <taxon>Agaricomycetes</taxon>
        <taxon>Agaricomycetidae</taxon>
        <taxon>Boletales</taxon>
        <taxon>Suillineae</taxon>
        <taxon>Suillaceae</taxon>
        <taxon>Suillus</taxon>
    </lineage>
</organism>
<evidence type="ECO:0000256" key="1">
    <source>
        <dbReference type="SAM" id="MobiDB-lite"/>
    </source>
</evidence>
<gene>
    <name evidence="2" type="ORF">HD556DRAFT_1430484</name>
</gene>
<dbReference type="EMBL" id="JABBWE010000010">
    <property type="protein sequence ID" value="KAG1799690.1"/>
    <property type="molecule type" value="Genomic_DNA"/>
</dbReference>
<dbReference type="RefSeq" id="XP_041163913.1">
    <property type="nucleotide sequence ID" value="XM_041304908.1"/>
</dbReference>
<reference evidence="2" key="1">
    <citation type="journal article" date="2020" name="New Phytol.">
        <title>Comparative genomics reveals dynamic genome evolution in host specialist ectomycorrhizal fungi.</title>
        <authorList>
            <person name="Lofgren L.A."/>
            <person name="Nguyen N.H."/>
            <person name="Vilgalys R."/>
            <person name="Ruytinx J."/>
            <person name="Liao H.L."/>
            <person name="Branco S."/>
            <person name="Kuo A."/>
            <person name="LaButti K."/>
            <person name="Lipzen A."/>
            <person name="Andreopoulos W."/>
            <person name="Pangilinan J."/>
            <person name="Riley R."/>
            <person name="Hundley H."/>
            <person name="Na H."/>
            <person name="Barry K."/>
            <person name="Grigoriev I.V."/>
            <person name="Stajich J.E."/>
            <person name="Kennedy P.G."/>
        </authorList>
    </citation>
    <scope>NUCLEOTIDE SEQUENCE</scope>
    <source>
        <strain evidence="2">S12</strain>
    </source>
</reference>
<sequence length="784" mass="89793">MRFIQTYPGQVAQTLGQAKTLFDSIRAEQEAQGLDPWGPFADEEEWGLVKWLIARVGQTAIDEFMKLPITGHLKTSFTSKYLLMKAIDKLPRGTEWQLKRIQVKGNSGQAEGEDLELWLRNPVDCIRELMANPEFDGKVSYSPERVFADAEGTVRQYDEMWTGEWWWETQRRLPEGAVVAPVILASDKTSLSQFRGDQEVWPVYLTLGNISKDVRRQPSKHAAVLIAYLPVTKLECFSRETRSLEHYQLFHYCMSQVLEPLISAGNDGIEVTCPDRKVRRMHPIVAAYVADFPEQCLVACCMENRCPKCTVGRNERGGMTKSGVRKQDLTLENLRLHQDGEMSNGQFEGELGLRAIYSPFWATLPHHDIFSCITPDILHQLHKGVFKDHLVSWCSEIIGEEELDARISKRKQWTGADYRELQRVFLGVIAGAVDNQILAANIFLDLGVREHFNIPKLHSMLHYIDAIRLFESADGFNTELPERLHIDFAKRAYRASNRRDYVIQMTTWLRRQESIAIQEAYLRWWASQQPADGDSVRDESDASTSDSDLDGPAPTAANFIILPHQAQRFTMLTASRGYFVPRRCPFPNSTIQRLLDEHGASLFIPALEDFLRNHVQNSSRRKLTPQDRIDVYKYLKVLSPARPHINIAKCLFKDARKGPAPAHFDTGQYTGEGISGLRVGEVKVIFDIPSCFGHFPHPLAYIHWFQPLQTFDANLHSFRLTRSSRHRGPNAVVLPVNRILRPCQLVPRLGKWEVESKLEKFPNNGSEEFYLNRYIDLDLFERLS</sequence>
<keyword evidence="3" id="KW-1185">Reference proteome</keyword>
<name>A0A9P7J2K6_9AGAM</name>